<dbReference type="Proteomes" id="UP000037460">
    <property type="component" value="Unassembled WGS sequence"/>
</dbReference>
<gene>
    <name evidence="1" type="ORF">Ctob_016404</name>
</gene>
<feature type="non-terminal residue" evidence="1">
    <location>
        <position position="92"/>
    </location>
</feature>
<organism evidence="1 2">
    <name type="scientific">Chrysochromulina tobinii</name>
    <dbReference type="NCBI Taxonomy" id="1460289"/>
    <lineage>
        <taxon>Eukaryota</taxon>
        <taxon>Haptista</taxon>
        <taxon>Haptophyta</taxon>
        <taxon>Prymnesiophyceae</taxon>
        <taxon>Prymnesiales</taxon>
        <taxon>Chrysochromulinaceae</taxon>
        <taxon>Chrysochromulina</taxon>
    </lineage>
</organism>
<dbReference type="AlphaFoldDB" id="A0A0M0KBV0"/>
<protein>
    <submittedName>
        <fullName evidence="1">Uncharacterized protein</fullName>
    </submittedName>
</protein>
<evidence type="ECO:0000313" key="2">
    <source>
        <dbReference type="Proteomes" id="UP000037460"/>
    </source>
</evidence>
<keyword evidence="2" id="KW-1185">Reference proteome</keyword>
<sequence length="92" mass="9828">MQAQVSMTITATEFNTESGYDFVRIGNAAYSGSTGPMNVQVVAGTMSRASLTDTYGPAQIYWNGVSVGATSSMRFPLPVSRSNMYVGKSNWA</sequence>
<dbReference type="EMBL" id="JWZX01000715">
    <property type="protein sequence ID" value="KOO35893.1"/>
    <property type="molecule type" value="Genomic_DNA"/>
</dbReference>
<reference evidence="2" key="1">
    <citation type="journal article" date="2015" name="PLoS Genet.">
        <title>Genome Sequence and Transcriptome Analyses of Chrysochromulina tobin: Metabolic Tools for Enhanced Algal Fitness in the Prominent Order Prymnesiales (Haptophyceae).</title>
        <authorList>
            <person name="Hovde B.T."/>
            <person name="Deodato C.R."/>
            <person name="Hunsperger H.M."/>
            <person name="Ryken S.A."/>
            <person name="Yost W."/>
            <person name="Jha R.K."/>
            <person name="Patterson J."/>
            <person name="Monnat R.J. Jr."/>
            <person name="Barlow S.B."/>
            <person name="Starkenburg S.R."/>
            <person name="Cattolico R.A."/>
        </authorList>
    </citation>
    <scope>NUCLEOTIDE SEQUENCE</scope>
    <source>
        <strain evidence="2">CCMP291</strain>
    </source>
</reference>
<name>A0A0M0KBV0_9EUKA</name>
<comment type="caution">
    <text evidence="1">The sequence shown here is derived from an EMBL/GenBank/DDBJ whole genome shotgun (WGS) entry which is preliminary data.</text>
</comment>
<proteinExistence type="predicted"/>
<evidence type="ECO:0000313" key="1">
    <source>
        <dbReference type="EMBL" id="KOO35893.1"/>
    </source>
</evidence>
<accession>A0A0M0KBV0</accession>